<comment type="caution">
    <text evidence="1">The sequence shown here is derived from an EMBL/GenBank/DDBJ whole genome shotgun (WGS) entry which is preliminary data.</text>
</comment>
<dbReference type="EMBL" id="AFQF01003347">
    <property type="protein sequence ID" value="EGU76071.1"/>
    <property type="molecule type" value="Genomic_DNA"/>
</dbReference>
<gene>
    <name evidence="1" type="ORF">FOXB_13409</name>
</gene>
<dbReference type="STRING" id="660025.F9G427"/>
<protein>
    <submittedName>
        <fullName evidence="1">Uncharacterized protein</fullName>
    </submittedName>
</protein>
<dbReference type="AlphaFoldDB" id="F9G427"/>
<name>F9G427_FUSOF</name>
<organism evidence="1">
    <name type="scientific">Fusarium oxysporum (strain Fo5176)</name>
    <name type="common">Fusarium vascular wilt</name>
    <dbReference type="NCBI Taxonomy" id="660025"/>
    <lineage>
        <taxon>Eukaryota</taxon>
        <taxon>Fungi</taxon>
        <taxon>Dikarya</taxon>
        <taxon>Ascomycota</taxon>
        <taxon>Pezizomycotina</taxon>
        <taxon>Sordariomycetes</taxon>
        <taxon>Hypocreomycetidae</taxon>
        <taxon>Hypocreales</taxon>
        <taxon>Nectriaceae</taxon>
        <taxon>Fusarium</taxon>
        <taxon>Fusarium oxysporum species complex</taxon>
    </lineage>
</organism>
<proteinExistence type="predicted"/>
<evidence type="ECO:0000313" key="1">
    <source>
        <dbReference type="EMBL" id="EGU76071.1"/>
    </source>
</evidence>
<sequence length="81" mass="9402">MDTGQLQYFILVDLNASNSTKKLIFRCPIPYAGQQLPRTIDEKEHCPNIRIPDLFAFGFTDGSYFMRIQQTSIYTSLWHKA</sequence>
<accession>F9G427</accession>
<reference evidence="1" key="1">
    <citation type="journal article" date="2012" name="Mol. Plant Microbe Interact.">
        <title>A highly conserved effector in Fusarium oxysporum is required for full virulence on Arabidopsis.</title>
        <authorList>
            <person name="Thatcher L.F."/>
            <person name="Gardiner D.M."/>
            <person name="Kazan K."/>
            <person name="Manners J."/>
        </authorList>
    </citation>
    <scope>NUCLEOTIDE SEQUENCE [LARGE SCALE GENOMIC DNA]</scope>
    <source>
        <strain evidence="1">Fo5176</strain>
    </source>
</reference>